<accession>A0ABX0U5F4</accession>
<organism evidence="1 2">
    <name type="scientific">Sphingomonas japonica</name>
    <dbReference type="NCBI Taxonomy" id="511662"/>
    <lineage>
        <taxon>Bacteria</taxon>
        <taxon>Pseudomonadati</taxon>
        <taxon>Pseudomonadota</taxon>
        <taxon>Alphaproteobacteria</taxon>
        <taxon>Sphingomonadales</taxon>
        <taxon>Sphingomonadaceae</taxon>
        <taxon>Sphingomonas</taxon>
    </lineage>
</organism>
<evidence type="ECO:0000313" key="2">
    <source>
        <dbReference type="Proteomes" id="UP000788153"/>
    </source>
</evidence>
<gene>
    <name evidence="1" type="ORF">FHT01_002089</name>
</gene>
<keyword evidence="2" id="KW-1185">Reference proteome</keyword>
<sequence>MKRLSHASASGPVPRLYGGMPVGAIALLPNEHRVKRFVTVSPHLR</sequence>
<dbReference type="RefSeq" id="WP_166745479.1">
    <property type="nucleotide sequence ID" value="NZ_BAAAEV010000001.1"/>
</dbReference>
<proteinExistence type="predicted"/>
<dbReference type="EMBL" id="JAASQP010000001">
    <property type="protein sequence ID" value="NIJ24547.1"/>
    <property type="molecule type" value="Genomic_DNA"/>
</dbReference>
<comment type="caution">
    <text evidence="1">The sequence shown here is derived from an EMBL/GenBank/DDBJ whole genome shotgun (WGS) entry which is preliminary data.</text>
</comment>
<reference evidence="1 2" key="1">
    <citation type="submission" date="2020-03" db="EMBL/GenBank/DDBJ databases">
        <title>Genomic Encyclopedia of Type Strains, Phase IV (KMG-IV): sequencing the most valuable type-strain genomes for metagenomic binning, comparative biology and taxonomic classification.</title>
        <authorList>
            <person name="Goeker M."/>
        </authorList>
    </citation>
    <scope>NUCLEOTIDE SEQUENCE [LARGE SCALE GENOMIC DNA]</scope>
    <source>
        <strain evidence="1 2">DSM 22753</strain>
    </source>
</reference>
<evidence type="ECO:0000313" key="1">
    <source>
        <dbReference type="EMBL" id="NIJ24547.1"/>
    </source>
</evidence>
<protein>
    <submittedName>
        <fullName evidence="1">Uncharacterized protein</fullName>
    </submittedName>
</protein>
<dbReference type="Proteomes" id="UP000788153">
    <property type="component" value="Unassembled WGS sequence"/>
</dbReference>
<name>A0ABX0U5F4_9SPHN</name>